<evidence type="ECO:0000256" key="2">
    <source>
        <dbReference type="RuleBase" id="RU000481"/>
    </source>
</evidence>
<dbReference type="PANTHER" id="PTHR43795:SF2">
    <property type="entry name" value="BIFUNCTIONAL ASPARTATE AMINOTRANSFERASE AND GLUTAMATE_ASPARTATE-PREPHENATE AMINOTRANSFERASE"/>
    <property type="match status" value="1"/>
</dbReference>
<feature type="domain" description="Aminotransferase class I/classII large" evidence="3">
    <location>
        <begin position="394"/>
        <end position="513"/>
    </location>
</feature>
<dbReference type="InterPro" id="IPR015421">
    <property type="entry name" value="PyrdxlP-dep_Trfase_major"/>
</dbReference>
<protein>
    <recommendedName>
        <fullName evidence="2">Aminotransferase</fullName>
        <ecNumber evidence="2">2.6.1.-</ecNumber>
    </recommendedName>
</protein>
<evidence type="ECO:0000256" key="1">
    <source>
        <dbReference type="ARBA" id="ARBA00022898"/>
    </source>
</evidence>
<dbReference type="EC" id="2.6.1.-" evidence="2"/>
<organism evidence="4 5">
    <name type="scientific">Melissococcus plutonius</name>
    <dbReference type="NCBI Taxonomy" id="33970"/>
    <lineage>
        <taxon>Bacteria</taxon>
        <taxon>Bacillati</taxon>
        <taxon>Bacillota</taxon>
        <taxon>Bacilli</taxon>
        <taxon>Lactobacillales</taxon>
        <taxon>Enterococcaceae</taxon>
        <taxon>Melissococcus</taxon>
    </lineage>
</organism>
<feature type="domain" description="Aminotransferase class I/classII large" evidence="3">
    <location>
        <begin position="153"/>
        <end position="355"/>
    </location>
</feature>
<dbReference type="NCBIfam" id="TIGR03801">
    <property type="entry name" value="asp_4_decarbox"/>
    <property type="match status" value="1"/>
</dbReference>
<dbReference type="Gene3D" id="3.90.1150.10">
    <property type="entry name" value="Aspartate Aminotransferase, domain 1"/>
    <property type="match status" value="1"/>
</dbReference>
<dbReference type="InterPro" id="IPR050478">
    <property type="entry name" value="Ethylene_sulfur-biosynth"/>
</dbReference>
<keyword evidence="2" id="KW-0808">Transferase</keyword>
<dbReference type="NCBIfam" id="NF006755">
    <property type="entry name" value="PRK09275.1"/>
    <property type="match status" value="1"/>
</dbReference>
<dbReference type="InterPro" id="IPR015424">
    <property type="entry name" value="PyrdxlP-dep_Trfase"/>
</dbReference>
<keyword evidence="4" id="KW-0456">Lyase</keyword>
<name>A0A2Z5Y2N8_9ENTE</name>
<dbReference type="GO" id="GO:0030170">
    <property type="term" value="F:pyridoxal phosphate binding"/>
    <property type="evidence" value="ECO:0007669"/>
    <property type="project" value="InterPro"/>
</dbReference>
<dbReference type="InterPro" id="IPR004838">
    <property type="entry name" value="NHTrfase_class1_PyrdxlP-BS"/>
</dbReference>
<proteinExistence type="inferred from homology"/>
<dbReference type="GO" id="GO:0006520">
    <property type="term" value="P:amino acid metabolic process"/>
    <property type="evidence" value="ECO:0007669"/>
    <property type="project" value="TreeGrafter"/>
</dbReference>
<dbReference type="SUPFAM" id="SSF53383">
    <property type="entry name" value="PLP-dependent transferases"/>
    <property type="match status" value="1"/>
</dbReference>
<accession>A0A2Z5Y2N8</accession>
<dbReference type="InterPro" id="IPR015422">
    <property type="entry name" value="PyrdxlP-dep_Trfase_small"/>
</dbReference>
<dbReference type="PROSITE" id="PS00105">
    <property type="entry name" value="AA_TRANSFER_CLASS_1"/>
    <property type="match status" value="1"/>
</dbReference>
<sequence length="532" mass="60262">MLNRKDEQHLEQLGAFEISTQMLSLAQKNEKSNIFLNAGRGNPNWINTKGRLAFARLIEFGVIESKRTMNDTDLAGYTELSGIRERLETFLDPQGNEIDQFILDILDYAQNNLGINKDELVKEMVDGVIGNTYPVPSRILKHTEKILNAYLESFLYRGEKLADQTQLFATEGATAAIVYIFHSLKENKLIKKGDKIAINTPIFTPYLQIPELNDYELVEVDLRSTEENNWEVLPSEIDKLHDTQLKAFLIVNPSNPGSVAFDDNALTEIQKTIKKNPHLLIITDDVYGTFVNNFKSVYSVVPYNTLLVYSFSKLFGATGWRLGLIGLNQKNVFDDLISQLNAADKQALTKRYSSNVLEPAKMKFIDRIDADSRSVGLYHTSGLSTPQQIMEALFALTHLNVQAKKDAYLEAARRIVNQRYEDLHHKLKISTNENSDNAKYYSLIDLYALAATLYGEDFKDYLQKNFEQVDFLVKLAAKNGVVLIDGVGFGATPGELRVSQANLPNEDYNIIAGQILELLEEYHEQFLKHTNQ</sequence>
<dbReference type="Pfam" id="PF00155">
    <property type="entry name" value="Aminotran_1_2"/>
    <property type="match status" value="2"/>
</dbReference>
<dbReference type="GO" id="GO:0016829">
    <property type="term" value="F:lyase activity"/>
    <property type="evidence" value="ECO:0007669"/>
    <property type="project" value="UniProtKB-KW"/>
</dbReference>
<dbReference type="Proteomes" id="UP000269226">
    <property type="component" value="Chromosome"/>
</dbReference>
<dbReference type="CDD" id="cd00609">
    <property type="entry name" value="AAT_like"/>
    <property type="match status" value="1"/>
</dbReference>
<dbReference type="Gene3D" id="1.10.20.110">
    <property type="match status" value="1"/>
</dbReference>
<dbReference type="Gene3D" id="3.40.640.10">
    <property type="entry name" value="Type I PLP-dependent aspartate aminotransferase-like (Major domain)"/>
    <property type="match status" value="1"/>
</dbReference>
<dbReference type="RefSeq" id="WP_015694987.1">
    <property type="nucleotide sequence ID" value="NZ_AP018492.1"/>
</dbReference>
<evidence type="ECO:0000313" key="5">
    <source>
        <dbReference type="Proteomes" id="UP000269226"/>
    </source>
</evidence>
<gene>
    <name evidence="4" type="ORF">DAT561_0949</name>
</gene>
<evidence type="ECO:0000313" key="4">
    <source>
        <dbReference type="EMBL" id="BBC61061.1"/>
    </source>
</evidence>
<dbReference type="GO" id="GO:0008483">
    <property type="term" value="F:transaminase activity"/>
    <property type="evidence" value="ECO:0007669"/>
    <property type="project" value="UniProtKB-KW"/>
</dbReference>
<comment type="cofactor">
    <cofactor evidence="2">
        <name>pyridoxal 5'-phosphate</name>
        <dbReference type="ChEBI" id="CHEBI:597326"/>
    </cofactor>
</comment>
<dbReference type="EMBL" id="AP018492">
    <property type="protein sequence ID" value="BBC61061.1"/>
    <property type="molecule type" value="Genomic_DNA"/>
</dbReference>
<dbReference type="GeneID" id="57043500"/>
<dbReference type="InterPro" id="IPR022518">
    <property type="entry name" value="Aspartate_4-decarboxylase"/>
</dbReference>
<evidence type="ECO:0000259" key="3">
    <source>
        <dbReference type="Pfam" id="PF00155"/>
    </source>
</evidence>
<dbReference type="AlphaFoldDB" id="A0A2Z5Y2N8"/>
<keyword evidence="1" id="KW-0663">Pyridoxal phosphate</keyword>
<comment type="similarity">
    <text evidence="2">Belongs to the class-I pyridoxal-phosphate-dependent aminotransferase family.</text>
</comment>
<dbReference type="InterPro" id="IPR004839">
    <property type="entry name" value="Aminotransferase_I/II_large"/>
</dbReference>
<dbReference type="PANTHER" id="PTHR43795">
    <property type="entry name" value="BIFUNCTIONAL ASPARTATE AMINOTRANSFERASE AND GLUTAMATE/ASPARTATE-PREPHENATE AMINOTRANSFERASE-RELATED"/>
    <property type="match status" value="1"/>
</dbReference>
<reference evidence="4 5" key="1">
    <citation type="submission" date="2018-01" db="EMBL/GenBank/DDBJ databases">
        <title>Whole genome sequence of Melissococcus plutonius DAT561.</title>
        <authorList>
            <person name="Okumura K."/>
            <person name="Takamatsu D."/>
            <person name="Okura M."/>
        </authorList>
    </citation>
    <scope>NUCLEOTIDE SEQUENCE [LARGE SCALE GENOMIC DNA]</scope>
    <source>
        <strain evidence="4 5">DAT561</strain>
    </source>
</reference>
<keyword evidence="2" id="KW-0032">Aminotransferase</keyword>